<reference evidence="1 2" key="1">
    <citation type="submission" date="2021-02" db="EMBL/GenBank/DDBJ databases">
        <title>Leptospira ainlahdjerensis sp. nov., Leptospira ainazelensis sp. nov., Leptospira abararensis sp. nov. and Leptospira chreensis sp. nov., four new species isolated from water sources in Algeria.</title>
        <authorList>
            <person name="Amara Korba A."/>
            <person name="Kainiu M."/>
            <person name="Vincent A.T."/>
            <person name="Mariet J.-F."/>
            <person name="Veyrier F.J."/>
            <person name="Goarant C."/>
            <person name="Picardeau M."/>
        </authorList>
    </citation>
    <scope>NUCLEOTIDE SEQUENCE [LARGE SCALE GENOMIC DNA]</scope>
    <source>
        <strain evidence="1 2">201903070</strain>
    </source>
</reference>
<keyword evidence="2" id="KW-1185">Reference proteome</keyword>
<organism evidence="1 2">
    <name type="scientific">Leptospira ainlahdjerensis</name>
    <dbReference type="NCBI Taxonomy" id="2810033"/>
    <lineage>
        <taxon>Bacteria</taxon>
        <taxon>Pseudomonadati</taxon>
        <taxon>Spirochaetota</taxon>
        <taxon>Spirochaetia</taxon>
        <taxon>Leptospirales</taxon>
        <taxon>Leptospiraceae</taxon>
        <taxon>Leptospira</taxon>
    </lineage>
</organism>
<evidence type="ECO:0000313" key="2">
    <source>
        <dbReference type="Proteomes" id="UP000724686"/>
    </source>
</evidence>
<gene>
    <name evidence="1" type="ORF">JWG45_08690</name>
</gene>
<dbReference type="Proteomes" id="UP000724686">
    <property type="component" value="Unassembled WGS sequence"/>
</dbReference>
<accession>A0ABS2UA30</accession>
<sequence length="93" mass="11075">MNWEHFLSEAKKLYNLSVRLLSFQKERLHFFFLIPGYIKKTFLIRVLRISSSKKGFAVKAKESPVVKFVESDRKTLYTKIRIFDSFHSKMIEG</sequence>
<dbReference type="RefSeq" id="WP_205279370.1">
    <property type="nucleotide sequence ID" value="NZ_JAFFPU010000032.1"/>
</dbReference>
<dbReference type="EMBL" id="JAFFPU010000032">
    <property type="protein sequence ID" value="MBM9577227.1"/>
    <property type="molecule type" value="Genomic_DNA"/>
</dbReference>
<name>A0ABS2UA30_9LEPT</name>
<protein>
    <submittedName>
        <fullName evidence="1">Uncharacterized protein</fullName>
    </submittedName>
</protein>
<comment type="caution">
    <text evidence="1">The sequence shown here is derived from an EMBL/GenBank/DDBJ whole genome shotgun (WGS) entry which is preliminary data.</text>
</comment>
<evidence type="ECO:0000313" key="1">
    <source>
        <dbReference type="EMBL" id="MBM9577227.1"/>
    </source>
</evidence>
<proteinExistence type="predicted"/>